<gene>
    <name evidence="5" type="ORF">BST12_10745</name>
</gene>
<sequence>MTAAMWMSSPPEVHSALLTAGPGPAPLVAAAAGWSSLSAEYAAVAEELTTVLAAITAAAWQGPSGEICVAAYAPYLTWLVQASTDSAVTAAAHDVAATAYVSALATMPTLGELAANHATHAVLAGTNFFGINTIPIALNEADYVRMWIQAAATMSAYEAVSVSALASAPHTTPPPIIIKSSAAAVVGSIAANLVVTLTPIEQLLQALFVFLLQEAIDLFLLAGYSLVAIVFSPILVVEALLILLSGDVADALALLHVVYMLWDLVATVAFQVLINPFLFADAVIEWILGGGVTLGATSAVASPLVATPAGSIAGASAVAPAASAVTVGAASAAPASAVSVARGAAVTGFAGSQTHGDAAPAGGLATIGGDGCGGRTAVPMLPRTWGAGAT</sequence>
<dbReference type="Gene3D" id="1.20.1260.20">
    <property type="entry name" value="PPE superfamily"/>
    <property type="match status" value="1"/>
</dbReference>
<keyword evidence="6" id="KW-1185">Reference proteome</keyword>
<protein>
    <recommendedName>
        <fullName evidence="7">PPE family protein</fullName>
    </recommendedName>
</protein>
<dbReference type="PANTHER" id="PTHR46766:SF1">
    <property type="entry name" value="GLUTAMINE-RICH PROTEIN 2"/>
    <property type="match status" value="1"/>
</dbReference>
<dbReference type="GO" id="GO:0052572">
    <property type="term" value="P:response to host immune response"/>
    <property type="evidence" value="ECO:0007669"/>
    <property type="project" value="TreeGrafter"/>
</dbReference>
<feature type="domain" description="PPE" evidence="3">
    <location>
        <begin position="5"/>
        <end position="168"/>
    </location>
</feature>
<dbReference type="Pfam" id="PF18878">
    <property type="entry name" value="PPE-PPW"/>
    <property type="match status" value="1"/>
</dbReference>
<accession>A0A1W9ZVP6</accession>
<keyword evidence="2" id="KW-1133">Transmembrane helix</keyword>
<dbReference type="InterPro" id="IPR000030">
    <property type="entry name" value="PPE_dom"/>
</dbReference>
<evidence type="ECO:0000313" key="5">
    <source>
        <dbReference type="EMBL" id="ORA21880.1"/>
    </source>
</evidence>
<evidence type="ECO:0008006" key="7">
    <source>
        <dbReference type="Google" id="ProtNLM"/>
    </source>
</evidence>
<reference evidence="5 6" key="1">
    <citation type="submission" date="2017-02" db="EMBL/GenBank/DDBJ databases">
        <title>The new phylogeny of genus Mycobacterium.</title>
        <authorList>
            <person name="Tortoli E."/>
            <person name="Trovato A."/>
            <person name="Cirillo D.M."/>
        </authorList>
    </citation>
    <scope>NUCLEOTIDE SEQUENCE [LARGE SCALE GENOMIC DNA]</scope>
    <source>
        <strain evidence="5 6">DSM 45057</strain>
    </source>
</reference>
<dbReference type="AlphaFoldDB" id="A0A1W9ZVP6"/>
<name>A0A1W9ZVP6_MYCAN</name>
<evidence type="ECO:0000256" key="2">
    <source>
        <dbReference type="SAM" id="Phobius"/>
    </source>
</evidence>
<keyword evidence="2" id="KW-0472">Membrane</keyword>
<dbReference type="InterPro" id="IPR043641">
    <property type="entry name" value="PPE-PPW_C"/>
</dbReference>
<dbReference type="InterPro" id="IPR038332">
    <property type="entry name" value="PPE_sf"/>
</dbReference>
<feature type="domain" description="PPE-PPW subfamily C-terminal" evidence="4">
    <location>
        <begin position="342"/>
        <end position="385"/>
    </location>
</feature>
<feature type="transmembrane region" description="Helical" evidence="2">
    <location>
        <begin position="251"/>
        <end position="274"/>
    </location>
</feature>
<dbReference type="Pfam" id="PF00823">
    <property type="entry name" value="PPE"/>
    <property type="match status" value="1"/>
</dbReference>
<dbReference type="Proteomes" id="UP000192284">
    <property type="component" value="Unassembled WGS sequence"/>
</dbReference>
<comment type="similarity">
    <text evidence="1">Belongs to the mycobacterial PPE family.</text>
</comment>
<evidence type="ECO:0000256" key="1">
    <source>
        <dbReference type="ARBA" id="ARBA00010652"/>
    </source>
</evidence>
<evidence type="ECO:0000259" key="4">
    <source>
        <dbReference type="Pfam" id="PF18878"/>
    </source>
</evidence>
<evidence type="ECO:0000313" key="6">
    <source>
        <dbReference type="Proteomes" id="UP000192284"/>
    </source>
</evidence>
<dbReference type="EMBL" id="MVHE01000012">
    <property type="protein sequence ID" value="ORA21880.1"/>
    <property type="molecule type" value="Genomic_DNA"/>
</dbReference>
<dbReference type="OrthoDB" id="4753487at2"/>
<evidence type="ECO:0000259" key="3">
    <source>
        <dbReference type="Pfam" id="PF00823"/>
    </source>
</evidence>
<dbReference type="SUPFAM" id="SSF140459">
    <property type="entry name" value="PE/PPE dimer-like"/>
    <property type="match status" value="1"/>
</dbReference>
<dbReference type="RefSeq" id="WP_083113097.1">
    <property type="nucleotide sequence ID" value="NZ_JACKTS010000037.1"/>
</dbReference>
<feature type="transmembrane region" description="Helical" evidence="2">
    <location>
        <begin position="218"/>
        <end position="244"/>
    </location>
</feature>
<keyword evidence="2" id="KW-0812">Transmembrane</keyword>
<dbReference type="PANTHER" id="PTHR46766">
    <property type="entry name" value="GLUTAMINE-RICH PROTEIN 2"/>
    <property type="match status" value="1"/>
</dbReference>
<proteinExistence type="inferred from homology"/>
<feature type="transmembrane region" description="Helical" evidence="2">
    <location>
        <begin position="286"/>
        <end position="306"/>
    </location>
</feature>
<organism evidence="5 6">
    <name type="scientific">Mycobacterium angelicum</name>
    <dbReference type="NCBI Taxonomy" id="470074"/>
    <lineage>
        <taxon>Bacteria</taxon>
        <taxon>Bacillati</taxon>
        <taxon>Actinomycetota</taxon>
        <taxon>Actinomycetes</taxon>
        <taxon>Mycobacteriales</taxon>
        <taxon>Mycobacteriaceae</taxon>
        <taxon>Mycobacterium</taxon>
    </lineage>
</organism>
<comment type="caution">
    <text evidence="5">The sequence shown here is derived from an EMBL/GenBank/DDBJ whole genome shotgun (WGS) entry which is preliminary data.</text>
</comment>
<dbReference type="FunFam" id="1.20.1260.20:FF:000001">
    <property type="entry name" value="PPE family protein PPE41"/>
    <property type="match status" value="1"/>
</dbReference>